<evidence type="ECO:0000313" key="1">
    <source>
        <dbReference type="EMBL" id="VDN28588.1"/>
    </source>
</evidence>
<name>A0A3P7N0I4_DIBLA</name>
<evidence type="ECO:0000313" key="2">
    <source>
        <dbReference type="Proteomes" id="UP000281553"/>
    </source>
</evidence>
<protein>
    <submittedName>
        <fullName evidence="1">Uncharacterized protein</fullName>
    </submittedName>
</protein>
<dbReference type="Proteomes" id="UP000281553">
    <property type="component" value="Unassembled WGS sequence"/>
</dbReference>
<proteinExistence type="predicted"/>
<reference evidence="1 2" key="1">
    <citation type="submission" date="2018-11" db="EMBL/GenBank/DDBJ databases">
        <authorList>
            <consortium name="Pathogen Informatics"/>
        </authorList>
    </citation>
    <scope>NUCLEOTIDE SEQUENCE [LARGE SCALE GENOMIC DNA]</scope>
</reference>
<keyword evidence="2" id="KW-1185">Reference proteome</keyword>
<dbReference type="AlphaFoldDB" id="A0A3P7N0I4"/>
<organism evidence="1 2">
    <name type="scientific">Dibothriocephalus latus</name>
    <name type="common">Fish tapeworm</name>
    <name type="synonym">Diphyllobothrium latum</name>
    <dbReference type="NCBI Taxonomy" id="60516"/>
    <lineage>
        <taxon>Eukaryota</taxon>
        <taxon>Metazoa</taxon>
        <taxon>Spiralia</taxon>
        <taxon>Lophotrochozoa</taxon>
        <taxon>Platyhelminthes</taxon>
        <taxon>Cestoda</taxon>
        <taxon>Eucestoda</taxon>
        <taxon>Diphyllobothriidea</taxon>
        <taxon>Diphyllobothriidae</taxon>
        <taxon>Dibothriocephalus</taxon>
    </lineage>
</organism>
<sequence length="54" mass="5780">MDPSDALAACITAKEAGLLEPQDPPDQKVNYGVLLLQAIFEHWPKAAVCNDVDG</sequence>
<gene>
    <name evidence="1" type="ORF">DILT_LOCUS15204</name>
</gene>
<dbReference type="EMBL" id="UYRU01077853">
    <property type="protein sequence ID" value="VDN28588.1"/>
    <property type="molecule type" value="Genomic_DNA"/>
</dbReference>
<accession>A0A3P7N0I4</accession>
<dbReference type="OrthoDB" id="2421129at2759"/>